<dbReference type="Proteomes" id="UP000321479">
    <property type="component" value="Chromosome"/>
</dbReference>
<sequence>MDSTNSLPVFEPEAEPKWRQRYYIKLSGFFNNTFLGIFVGIITAAVVNILTGEKSLGWRFELAILGYFGVIYSVYQLMIFRRELDDVESTRRSSVAAFEKRWKLSCGWENDKIVSRFFRFFSLAILLLFLAVFMNGWSNQIEATEASQQNISLLNSLDSLIKERVSGRFDRLNTKIDSIAYTQIATIKKLDSIKGKSGKTTKKYRSFKAPRNN</sequence>
<dbReference type="RefSeq" id="WP_147031093.1">
    <property type="nucleotide sequence ID" value="NZ_CP042436.1"/>
</dbReference>
<evidence type="ECO:0000256" key="1">
    <source>
        <dbReference type="SAM" id="Phobius"/>
    </source>
</evidence>
<dbReference type="KEGG" id="mgin:FRZ54_07915"/>
<organism evidence="2 3">
    <name type="scientific">Mucilaginibacter ginsenosidivorans</name>
    <dbReference type="NCBI Taxonomy" id="398053"/>
    <lineage>
        <taxon>Bacteria</taxon>
        <taxon>Pseudomonadati</taxon>
        <taxon>Bacteroidota</taxon>
        <taxon>Sphingobacteriia</taxon>
        <taxon>Sphingobacteriales</taxon>
        <taxon>Sphingobacteriaceae</taxon>
        <taxon>Mucilaginibacter</taxon>
    </lineage>
</organism>
<keyword evidence="1" id="KW-0472">Membrane</keyword>
<keyword evidence="3" id="KW-1185">Reference proteome</keyword>
<accession>A0A5B8UVQ0</accession>
<dbReference type="AlphaFoldDB" id="A0A5B8UVQ0"/>
<feature type="transmembrane region" description="Helical" evidence="1">
    <location>
        <begin position="56"/>
        <end position="75"/>
    </location>
</feature>
<feature type="transmembrane region" description="Helical" evidence="1">
    <location>
        <begin position="117"/>
        <end position="137"/>
    </location>
</feature>
<reference evidence="2 3" key="1">
    <citation type="journal article" date="2017" name="Curr. Microbiol.">
        <title>Mucilaginibacter ginsenosidivorans sp. nov., Isolated from Soil of Ginseng Field.</title>
        <authorList>
            <person name="Kim M.M."/>
            <person name="Siddiqi M.Z."/>
            <person name="Im W.T."/>
        </authorList>
    </citation>
    <scope>NUCLEOTIDE SEQUENCE [LARGE SCALE GENOMIC DNA]</scope>
    <source>
        <strain evidence="2 3">Gsoil 3017</strain>
    </source>
</reference>
<evidence type="ECO:0000313" key="3">
    <source>
        <dbReference type="Proteomes" id="UP000321479"/>
    </source>
</evidence>
<evidence type="ECO:0000313" key="2">
    <source>
        <dbReference type="EMBL" id="QEC62516.1"/>
    </source>
</evidence>
<dbReference type="EMBL" id="CP042436">
    <property type="protein sequence ID" value="QEC62516.1"/>
    <property type="molecule type" value="Genomic_DNA"/>
</dbReference>
<gene>
    <name evidence="2" type="ORF">FRZ54_07915</name>
</gene>
<feature type="transmembrane region" description="Helical" evidence="1">
    <location>
        <begin position="29"/>
        <end position="50"/>
    </location>
</feature>
<name>A0A5B8UVQ0_9SPHI</name>
<proteinExistence type="predicted"/>
<keyword evidence="1" id="KW-1133">Transmembrane helix</keyword>
<protein>
    <submittedName>
        <fullName evidence="2">Uncharacterized protein</fullName>
    </submittedName>
</protein>
<keyword evidence="1" id="KW-0812">Transmembrane</keyword>